<proteinExistence type="predicted"/>
<dbReference type="AlphaFoldDB" id="A0A1G8NUA7"/>
<gene>
    <name evidence="1" type="ORF">SAMN04487909_10895</name>
</gene>
<dbReference type="RefSeq" id="WP_158502498.1">
    <property type="nucleotide sequence ID" value="NZ_BJOA01000061.1"/>
</dbReference>
<protein>
    <submittedName>
        <fullName evidence="1">Uncharacterized protein</fullName>
    </submittedName>
</protein>
<sequence>MLGTANEIRVYHVSGNIEKHINHWLAANPTAAIIDIKFGCNADEALIIYKPGQ</sequence>
<evidence type="ECO:0000313" key="1">
    <source>
        <dbReference type="EMBL" id="SDI83090.1"/>
    </source>
</evidence>
<name>A0A1G8NUA7_ANEMI</name>
<reference evidence="1 2" key="1">
    <citation type="submission" date="2016-10" db="EMBL/GenBank/DDBJ databases">
        <authorList>
            <person name="de Groot N.N."/>
        </authorList>
    </citation>
    <scope>NUCLEOTIDE SEQUENCE [LARGE SCALE GENOMIC DNA]</scope>
    <source>
        <strain evidence="1 2">DSM 2895</strain>
    </source>
</reference>
<accession>A0A1G8NUA7</accession>
<dbReference type="OrthoDB" id="2234498at2"/>
<organism evidence="1 2">
    <name type="scientific">Aneurinibacillus migulanus</name>
    <name type="common">Bacillus migulanus</name>
    <dbReference type="NCBI Taxonomy" id="47500"/>
    <lineage>
        <taxon>Bacteria</taxon>
        <taxon>Bacillati</taxon>
        <taxon>Bacillota</taxon>
        <taxon>Bacilli</taxon>
        <taxon>Bacillales</taxon>
        <taxon>Paenibacillaceae</taxon>
        <taxon>Aneurinibacillus group</taxon>
        <taxon>Aneurinibacillus</taxon>
    </lineage>
</organism>
<dbReference type="GeneID" id="43759303"/>
<evidence type="ECO:0000313" key="2">
    <source>
        <dbReference type="Proteomes" id="UP000182836"/>
    </source>
</evidence>
<dbReference type="Proteomes" id="UP000182836">
    <property type="component" value="Unassembled WGS sequence"/>
</dbReference>
<dbReference type="EMBL" id="FNED01000008">
    <property type="protein sequence ID" value="SDI83090.1"/>
    <property type="molecule type" value="Genomic_DNA"/>
</dbReference>